<keyword evidence="1" id="KW-0472">Membrane</keyword>
<sequence length="160" mass="18111">MNSFIEFVAAFLKDISSFTDLIVSFVIGCLSSWLVSRFYHKKSNRDFRNLREMVKENAGVKGSKEFVGLLAKLENETIDKMTKEAHETSNKNLLEKALFLGGLVKMKNGDHLLGHIELSQFSPKLFQFYINYCLAAYVSIGNATGTILLYSLLCEKLKQV</sequence>
<evidence type="ECO:0000313" key="3">
    <source>
        <dbReference type="Proteomes" id="UP000199608"/>
    </source>
</evidence>
<dbReference type="AlphaFoldDB" id="A0A1H2KBM6"/>
<evidence type="ECO:0000313" key="2">
    <source>
        <dbReference type="EMBL" id="SDU65871.1"/>
    </source>
</evidence>
<name>A0A1H2KBM6_9BACT</name>
<keyword evidence="1" id="KW-0812">Transmembrane</keyword>
<reference evidence="3" key="1">
    <citation type="submission" date="2016-10" db="EMBL/GenBank/DDBJ databases">
        <authorList>
            <person name="Varghese N."/>
            <person name="Submissions S."/>
        </authorList>
    </citation>
    <scope>NUCLEOTIDE SEQUENCE [LARGE SCALE GENOMIC DNA]</scope>
    <source>
        <strain evidence="3">DSM 3384</strain>
    </source>
</reference>
<proteinExistence type="predicted"/>
<keyword evidence="3" id="KW-1185">Reference proteome</keyword>
<organism evidence="2 3">
    <name type="scientific">Desulfobacula phenolica</name>
    <dbReference type="NCBI Taxonomy" id="90732"/>
    <lineage>
        <taxon>Bacteria</taxon>
        <taxon>Pseudomonadati</taxon>
        <taxon>Thermodesulfobacteriota</taxon>
        <taxon>Desulfobacteria</taxon>
        <taxon>Desulfobacterales</taxon>
        <taxon>Desulfobacteraceae</taxon>
        <taxon>Desulfobacula</taxon>
    </lineage>
</organism>
<keyword evidence="1" id="KW-1133">Transmembrane helix</keyword>
<protein>
    <submittedName>
        <fullName evidence="2">Uncharacterized protein</fullName>
    </submittedName>
</protein>
<feature type="transmembrane region" description="Helical" evidence="1">
    <location>
        <begin position="21"/>
        <end position="39"/>
    </location>
</feature>
<dbReference type="Proteomes" id="UP000199608">
    <property type="component" value="Unassembled WGS sequence"/>
</dbReference>
<dbReference type="RefSeq" id="WP_092238650.1">
    <property type="nucleotide sequence ID" value="NZ_FNLL01000028.1"/>
</dbReference>
<accession>A0A1H2KBM6</accession>
<dbReference type="EMBL" id="FNLL01000028">
    <property type="protein sequence ID" value="SDU65871.1"/>
    <property type="molecule type" value="Genomic_DNA"/>
</dbReference>
<evidence type="ECO:0000256" key="1">
    <source>
        <dbReference type="SAM" id="Phobius"/>
    </source>
</evidence>
<gene>
    <name evidence="2" type="ORF">SAMN04487931_1288</name>
</gene>
<feature type="transmembrane region" description="Helical" evidence="1">
    <location>
        <begin position="129"/>
        <end position="153"/>
    </location>
</feature>